<sequence>MVLINLNLIILSFLFQTIKLTKAELYKPNIPIRCSINKHCPPEWPCCSPYGECGAGPMCVGGCNPKFSFNDDSCIPSHILFSPLTLQFDRNSFPKNTIDIEKKKTPLLIRRYSNNERYHNLDMAPIVDTTNLNDRMELHKRGLFHHTNYLVTNSEVEAKEHSKMYNFIYSGSTSIDPNLGDIVLGMPKRTTGSQIASTKQFLYGKAKVRMRTGRSRGVVTGLVLISQVGDEIDFEFLGSELNSVQSNYYYQGELIHTRMQRFFINTDIWANYHDYEIDWNQERIQWIVDGHVVRTLFKRDTWDGNLRIFKYPQTPMRLEIAIWPGGAETNAPGTISWAGGLIDWENSPDILEKGQFSAQIQYISITPYENQFRIEVNDCIQRIYGPNRLNRETLSHITFSYNKFKDPSYTSNALELYCHLTPRVNGWTSSGNNFDKKCKKYRQIQANIERPGNAMSSSNELNHDDRSNLDNNAGQDMVSNKAPTLLNLQIGWHIFVYFFIAFLLA</sequence>
<keyword evidence="2" id="KW-0812">Transmembrane</keyword>
<dbReference type="GeneID" id="11494940"/>
<feature type="chain" id="PRO_5003411120" description="GH16 domain-containing protein" evidence="3">
    <location>
        <begin position="24"/>
        <end position="505"/>
    </location>
</feature>
<dbReference type="GO" id="GO:0016757">
    <property type="term" value="F:glycosyltransferase activity"/>
    <property type="evidence" value="ECO:0007669"/>
    <property type="project" value="TreeGrafter"/>
</dbReference>
<gene>
    <name evidence="5" type="primary">NDAI0D00720</name>
    <name evidence="5" type="ordered locus">NDAI_0D00720</name>
</gene>
<dbReference type="AlphaFoldDB" id="G0W9C5"/>
<dbReference type="STRING" id="1071378.G0W9C5"/>
<name>G0W9C5_NAUDC</name>
<dbReference type="CDD" id="cd02183">
    <property type="entry name" value="GH16_fungal_CRH1_transglycosylase"/>
    <property type="match status" value="1"/>
</dbReference>
<feature type="region of interest" description="Disordered" evidence="1">
    <location>
        <begin position="452"/>
        <end position="474"/>
    </location>
</feature>
<dbReference type="eggNOG" id="ENOG502QVQI">
    <property type="taxonomic scope" value="Eukaryota"/>
</dbReference>
<dbReference type="OMA" id="WPCCSPY"/>
<feature type="transmembrane region" description="Helical" evidence="2">
    <location>
        <begin position="485"/>
        <end position="504"/>
    </location>
</feature>
<keyword evidence="6" id="KW-1185">Reference proteome</keyword>
<dbReference type="OrthoDB" id="4781at2759"/>
<protein>
    <recommendedName>
        <fullName evidence="4">GH16 domain-containing protein</fullName>
    </recommendedName>
</protein>
<dbReference type="SUPFAM" id="SSF49899">
    <property type="entry name" value="Concanavalin A-like lectins/glucanases"/>
    <property type="match status" value="1"/>
</dbReference>
<evidence type="ECO:0000256" key="3">
    <source>
        <dbReference type="SAM" id="SignalP"/>
    </source>
</evidence>
<dbReference type="KEGG" id="ndi:NDAI_0D00720"/>
<dbReference type="PANTHER" id="PTHR10963:SF69">
    <property type="entry name" value="GLYCOSIDASE CRR1-RELATED"/>
    <property type="match status" value="1"/>
</dbReference>
<dbReference type="PANTHER" id="PTHR10963">
    <property type="entry name" value="GLYCOSYL HYDROLASE-RELATED"/>
    <property type="match status" value="1"/>
</dbReference>
<evidence type="ECO:0000313" key="5">
    <source>
        <dbReference type="EMBL" id="CCD24386.1"/>
    </source>
</evidence>
<dbReference type="Proteomes" id="UP000000689">
    <property type="component" value="Chromosome 4"/>
</dbReference>
<dbReference type="InterPro" id="IPR000757">
    <property type="entry name" value="Beta-glucanase-like"/>
</dbReference>
<dbReference type="PROSITE" id="PS51762">
    <property type="entry name" value="GH16_2"/>
    <property type="match status" value="1"/>
</dbReference>
<dbReference type="RefSeq" id="XP_003669629.1">
    <property type="nucleotide sequence ID" value="XM_003669581.1"/>
</dbReference>
<evidence type="ECO:0000256" key="1">
    <source>
        <dbReference type="SAM" id="MobiDB-lite"/>
    </source>
</evidence>
<keyword evidence="3" id="KW-0732">Signal</keyword>
<feature type="domain" description="GH16" evidence="4">
    <location>
        <begin position="42"/>
        <end position="353"/>
    </location>
</feature>
<evidence type="ECO:0000313" key="6">
    <source>
        <dbReference type="Proteomes" id="UP000000689"/>
    </source>
</evidence>
<dbReference type="InterPro" id="IPR050546">
    <property type="entry name" value="Glycosyl_Hydrlase_16"/>
</dbReference>
<feature type="signal peptide" evidence="3">
    <location>
        <begin position="1"/>
        <end position="23"/>
    </location>
</feature>
<dbReference type="GO" id="GO:0005619">
    <property type="term" value="C:ascospore wall"/>
    <property type="evidence" value="ECO:0007669"/>
    <property type="project" value="EnsemblFungi"/>
</dbReference>
<dbReference type="GO" id="GO:0005975">
    <property type="term" value="P:carbohydrate metabolic process"/>
    <property type="evidence" value="ECO:0007669"/>
    <property type="project" value="InterPro"/>
</dbReference>
<reference evidence="5 6" key="1">
    <citation type="journal article" date="2011" name="Proc. Natl. Acad. Sci. U.S.A.">
        <title>Evolutionary erosion of yeast sex chromosomes by mating-type switching accidents.</title>
        <authorList>
            <person name="Gordon J.L."/>
            <person name="Armisen D."/>
            <person name="Proux-Wera E."/>
            <person name="Oheigeartaigh S.S."/>
            <person name="Byrne K.P."/>
            <person name="Wolfe K.H."/>
        </authorList>
    </citation>
    <scope>NUCLEOTIDE SEQUENCE [LARGE SCALE GENOMIC DNA]</scope>
    <source>
        <strain evidence="6">ATCC 10597 / BCRC 20456 / CBS 421 / NBRC 0211 / NRRL Y-12639</strain>
    </source>
</reference>
<proteinExistence type="predicted"/>
<evidence type="ECO:0000259" key="4">
    <source>
        <dbReference type="PROSITE" id="PS51762"/>
    </source>
</evidence>
<dbReference type="InterPro" id="IPR013320">
    <property type="entry name" value="ConA-like_dom_sf"/>
</dbReference>
<accession>G0W9C5</accession>
<dbReference type="GO" id="GO:0030476">
    <property type="term" value="P:ascospore wall assembly"/>
    <property type="evidence" value="ECO:0007669"/>
    <property type="project" value="EnsemblFungi"/>
</dbReference>
<dbReference type="Pfam" id="PF00722">
    <property type="entry name" value="Glyco_hydro_16"/>
    <property type="match status" value="1"/>
</dbReference>
<dbReference type="GO" id="GO:0004553">
    <property type="term" value="F:hydrolase activity, hydrolyzing O-glycosyl compounds"/>
    <property type="evidence" value="ECO:0007669"/>
    <property type="project" value="InterPro"/>
</dbReference>
<evidence type="ECO:0000256" key="2">
    <source>
        <dbReference type="SAM" id="Phobius"/>
    </source>
</evidence>
<dbReference type="Gene3D" id="2.60.120.200">
    <property type="match status" value="1"/>
</dbReference>
<keyword evidence="2" id="KW-0472">Membrane</keyword>
<keyword evidence="2" id="KW-1133">Transmembrane helix</keyword>
<organism evidence="5 6">
    <name type="scientific">Naumovozyma dairenensis (strain ATCC 10597 / BCRC 20456 / CBS 421 / NBRC 0211 / NRRL Y-12639)</name>
    <name type="common">Saccharomyces dairenensis</name>
    <dbReference type="NCBI Taxonomy" id="1071378"/>
    <lineage>
        <taxon>Eukaryota</taxon>
        <taxon>Fungi</taxon>
        <taxon>Dikarya</taxon>
        <taxon>Ascomycota</taxon>
        <taxon>Saccharomycotina</taxon>
        <taxon>Saccharomycetes</taxon>
        <taxon>Saccharomycetales</taxon>
        <taxon>Saccharomycetaceae</taxon>
        <taxon>Naumovozyma</taxon>
    </lineage>
</organism>
<dbReference type="HOGENOM" id="CLU_039093_0_0_1"/>
<dbReference type="EMBL" id="HE580270">
    <property type="protein sequence ID" value="CCD24386.1"/>
    <property type="molecule type" value="Genomic_DNA"/>
</dbReference>
<dbReference type="CDD" id="cd06923">
    <property type="entry name" value="ChtBD1_GH16"/>
    <property type="match status" value="1"/>
</dbReference>